<name>A0A7W9SP43_ARMRO</name>
<feature type="domain" description="Outer membrane protein beta-barrel" evidence="3">
    <location>
        <begin position="12"/>
        <end position="170"/>
    </location>
</feature>
<feature type="signal peptide" evidence="2">
    <location>
        <begin position="1"/>
        <end position="22"/>
    </location>
</feature>
<evidence type="ECO:0000313" key="5">
    <source>
        <dbReference type="Proteomes" id="UP000520814"/>
    </source>
</evidence>
<keyword evidence="1 2" id="KW-0732">Signal</keyword>
<accession>A0A7W9SP43</accession>
<evidence type="ECO:0000256" key="2">
    <source>
        <dbReference type="SAM" id="SignalP"/>
    </source>
</evidence>
<dbReference type="RefSeq" id="WP_184193887.1">
    <property type="nucleotide sequence ID" value="NZ_JACHGW010000002.1"/>
</dbReference>
<keyword evidence="5" id="KW-1185">Reference proteome</keyword>
<dbReference type="Proteomes" id="UP000520814">
    <property type="component" value="Unassembled WGS sequence"/>
</dbReference>
<evidence type="ECO:0000259" key="3">
    <source>
        <dbReference type="Pfam" id="PF13505"/>
    </source>
</evidence>
<dbReference type="Gene3D" id="2.40.160.20">
    <property type="match status" value="1"/>
</dbReference>
<comment type="caution">
    <text evidence="4">The sequence shown here is derived from an EMBL/GenBank/DDBJ whole genome shotgun (WGS) entry which is preliminary data.</text>
</comment>
<reference evidence="4 5" key="1">
    <citation type="submission" date="2020-08" db="EMBL/GenBank/DDBJ databases">
        <title>Genomic Encyclopedia of Type Strains, Phase IV (KMG-IV): sequencing the most valuable type-strain genomes for metagenomic binning, comparative biology and taxonomic classification.</title>
        <authorList>
            <person name="Goeker M."/>
        </authorList>
    </citation>
    <scope>NUCLEOTIDE SEQUENCE [LARGE SCALE GENOMIC DNA]</scope>
    <source>
        <strain evidence="4 5">DSM 23562</strain>
    </source>
</reference>
<gene>
    <name evidence="4" type="ORF">HNQ39_001706</name>
</gene>
<sequence>MKLATMLALGVAVLAPLGSAFAADDTLKVEKPIRVLAGIFNASNGANKSRTALGIGYDFSKSAATNPTVYGVYVDYNSKKTAGVTTSLTGVGVSGRFYLESANAAGKPYALVGLGSYTLKSGASQSKLGGKLGIGYELNNGWLGEIDYTTVQKIGGVDAGGTNIRLGYRF</sequence>
<dbReference type="Pfam" id="PF13505">
    <property type="entry name" value="OMP_b-brl"/>
    <property type="match status" value="1"/>
</dbReference>
<protein>
    <recommendedName>
        <fullName evidence="3">Outer membrane protein beta-barrel domain-containing protein</fullName>
    </recommendedName>
</protein>
<dbReference type="SUPFAM" id="SSF56925">
    <property type="entry name" value="OMPA-like"/>
    <property type="match status" value="1"/>
</dbReference>
<evidence type="ECO:0000256" key="1">
    <source>
        <dbReference type="ARBA" id="ARBA00022729"/>
    </source>
</evidence>
<proteinExistence type="predicted"/>
<dbReference type="AlphaFoldDB" id="A0A7W9SP43"/>
<evidence type="ECO:0000313" key="4">
    <source>
        <dbReference type="EMBL" id="MBB6049915.1"/>
    </source>
</evidence>
<feature type="chain" id="PRO_5031382076" description="Outer membrane protein beta-barrel domain-containing protein" evidence="2">
    <location>
        <begin position="23"/>
        <end position="170"/>
    </location>
</feature>
<dbReference type="EMBL" id="JACHGW010000002">
    <property type="protein sequence ID" value="MBB6049915.1"/>
    <property type="molecule type" value="Genomic_DNA"/>
</dbReference>
<organism evidence="4 5">
    <name type="scientific">Armatimonas rosea</name>
    <dbReference type="NCBI Taxonomy" id="685828"/>
    <lineage>
        <taxon>Bacteria</taxon>
        <taxon>Bacillati</taxon>
        <taxon>Armatimonadota</taxon>
        <taxon>Armatimonadia</taxon>
        <taxon>Armatimonadales</taxon>
        <taxon>Armatimonadaceae</taxon>
        <taxon>Armatimonas</taxon>
    </lineage>
</organism>
<dbReference type="InterPro" id="IPR011250">
    <property type="entry name" value="OMP/PagP_B-barrel"/>
</dbReference>
<dbReference type="InterPro" id="IPR027385">
    <property type="entry name" value="Beta-barrel_OMP"/>
</dbReference>